<evidence type="ECO:0000313" key="2">
    <source>
        <dbReference type="EMBL" id="QHR90025.1"/>
    </source>
</evidence>
<keyword evidence="2" id="KW-0496">Mitochondrion</keyword>
<gene>
    <name evidence="2" type="primary">orf04071</name>
    <name evidence="2" type="ORF">Q903MT_gene4048</name>
</gene>
<feature type="signal peptide" evidence="1">
    <location>
        <begin position="1"/>
        <end position="18"/>
    </location>
</feature>
<reference evidence="2" key="1">
    <citation type="submission" date="2019-03" db="EMBL/GenBank/DDBJ databases">
        <title>Largest Complete Mitochondrial Genome of a Gymnosperm, Sitka Spruce (Picea sitchensis), Indicates Complex Physical Structure.</title>
        <authorList>
            <person name="Jackman S.D."/>
            <person name="Coombe L."/>
            <person name="Warren R."/>
            <person name="Kirk H."/>
            <person name="Trinh E."/>
            <person name="McLeod T."/>
            <person name="Pleasance S."/>
            <person name="Pandoh P."/>
            <person name="Zhao Y."/>
            <person name="Coope R."/>
            <person name="Bousquet J."/>
            <person name="Bohlmann J.C."/>
            <person name="Jones S.J.M."/>
            <person name="Birol I."/>
        </authorList>
    </citation>
    <scope>NUCLEOTIDE SEQUENCE</scope>
    <source>
        <strain evidence="2">Q903</strain>
    </source>
</reference>
<evidence type="ECO:0008006" key="3">
    <source>
        <dbReference type="Google" id="ProtNLM"/>
    </source>
</evidence>
<protein>
    <recommendedName>
        <fullName evidence="3">Secreted protein</fullName>
    </recommendedName>
</protein>
<name>A0A6B9XUV5_PICSI</name>
<sequence>MAWSCVMLVMARAPFSYSCLWLVECTSFPTKKRRSAVLNDYGERSIDRNGNPFLLMKGSFHIRASGRLV</sequence>
<dbReference type="EMBL" id="MK697699">
    <property type="protein sequence ID" value="QHR90025.1"/>
    <property type="molecule type" value="Genomic_DNA"/>
</dbReference>
<dbReference type="AlphaFoldDB" id="A0A6B9XUV5"/>
<feature type="chain" id="PRO_5025384649" description="Secreted protein" evidence="1">
    <location>
        <begin position="19"/>
        <end position="69"/>
    </location>
</feature>
<accession>A0A6B9XUV5</accession>
<geneLocation type="mitochondrion" evidence="2"/>
<proteinExistence type="predicted"/>
<evidence type="ECO:0000256" key="1">
    <source>
        <dbReference type="SAM" id="SignalP"/>
    </source>
</evidence>
<organism evidence="2">
    <name type="scientific">Picea sitchensis</name>
    <name type="common">Sitka spruce</name>
    <name type="synonym">Pinus sitchensis</name>
    <dbReference type="NCBI Taxonomy" id="3332"/>
    <lineage>
        <taxon>Eukaryota</taxon>
        <taxon>Viridiplantae</taxon>
        <taxon>Streptophyta</taxon>
        <taxon>Embryophyta</taxon>
        <taxon>Tracheophyta</taxon>
        <taxon>Spermatophyta</taxon>
        <taxon>Pinopsida</taxon>
        <taxon>Pinidae</taxon>
        <taxon>Conifers I</taxon>
        <taxon>Pinales</taxon>
        <taxon>Pinaceae</taxon>
        <taxon>Picea</taxon>
    </lineage>
</organism>
<keyword evidence="1" id="KW-0732">Signal</keyword>